<evidence type="ECO:0000256" key="3">
    <source>
        <dbReference type="RuleBase" id="RU361235"/>
    </source>
</evidence>
<evidence type="ECO:0000313" key="6">
    <source>
        <dbReference type="Proteomes" id="UP000235786"/>
    </source>
</evidence>
<proteinExistence type="inferred from homology"/>
<dbReference type="SUPFAM" id="SSF53474">
    <property type="entry name" value="alpha/beta-Hydrolases"/>
    <property type="match status" value="1"/>
</dbReference>
<organism evidence="5 6">
    <name type="scientific">Hyaloscypha variabilis (strain UAMH 11265 / GT02V1 / F)</name>
    <name type="common">Meliniomyces variabilis</name>
    <dbReference type="NCBI Taxonomy" id="1149755"/>
    <lineage>
        <taxon>Eukaryota</taxon>
        <taxon>Fungi</taxon>
        <taxon>Dikarya</taxon>
        <taxon>Ascomycota</taxon>
        <taxon>Pezizomycotina</taxon>
        <taxon>Leotiomycetes</taxon>
        <taxon>Helotiales</taxon>
        <taxon>Hyaloscyphaceae</taxon>
        <taxon>Hyaloscypha</taxon>
        <taxon>Hyaloscypha variabilis</taxon>
    </lineage>
</organism>
<dbReference type="Pfam" id="PF00135">
    <property type="entry name" value="COesterase"/>
    <property type="match status" value="1"/>
</dbReference>
<dbReference type="AlphaFoldDB" id="A0A2J6S857"/>
<dbReference type="InterPro" id="IPR019826">
    <property type="entry name" value="Carboxylesterase_B_AS"/>
</dbReference>
<comment type="similarity">
    <text evidence="1 3">Belongs to the type-B carboxylesterase/lipase family.</text>
</comment>
<dbReference type="OrthoDB" id="408631at2759"/>
<dbReference type="PANTHER" id="PTHR11559">
    <property type="entry name" value="CARBOXYLESTERASE"/>
    <property type="match status" value="1"/>
</dbReference>
<dbReference type="PROSITE" id="PS00122">
    <property type="entry name" value="CARBOXYLESTERASE_B_1"/>
    <property type="match status" value="1"/>
</dbReference>
<dbReference type="Gene3D" id="3.40.50.1820">
    <property type="entry name" value="alpha/beta hydrolase"/>
    <property type="match status" value="1"/>
</dbReference>
<accession>A0A2J6S857</accession>
<dbReference type="InterPro" id="IPR050309">
    <property type="entry name" value="Type-B_Carboxylest/Lipase"/>
</dbReference>
<evidence type="ECO:0000256" key="2">
    <source>
        <dbReference type="ARBA" id="ARBA00022801"/>
    </source>
</evidence>
<gene>
    <name evidence="5" type="ORF">L207DRAFT_416560</name>
</gene>
<dbReference type="Proteomes" id="UP000235786">
    <property type="component" value="Unassembled WGS sequence"/>
</dbReference>
<evidence type="ECO:0000259" key="4">
    <source>
        <dbReference type="Pfam" id="PF00135"/>
    </source>
</evidence>
<dbReference type="InterPro" id="IPR002018">
    <property type="entry name" value="CarbesteraseB"/>
</dbReference>
<name>A0A2J6S857_HYAVF</name>
<sequence>MSFFKALSWLLPSSSLLVLAAAGKTSLPLVDLGYEVHQASYNETGQYYNFTNIRYGAPPLGALRFSAPVAPFTVEPGIQDGGSTSVKCVSATPNWVLVGEEFLIEGLGAVDVDAGYQPPNLTTLPPPDEGISEDCLFLDVLTPEAVFDKAGEKGFAGAPVLVWIHGGGQVLGYKTIYGGGAGLLAASQVNGGEGIIYVAINYRLGLFGWLSGPTFQETGTANAGMLDQRLALEWIQNHIALFGGDPNRVTVMGESAGGASIMHQITAYGGTQGPAPFQQAILQSAAWLPMPIASTQEEIYEKFLQTAGVSTLNEARELSSEALQLVNYKMVGESPYGDFLFNPAVDGSFSPALPGELLLSGGYDHNVKVLIGHNVNEGFALTTPYLSNNTAFTENILNLFFPAASPSVISLLENTFYPAPSDPTDVLGQINRARNLVTESLFTCNANYLARAFEDAAYMYVFSVPPSWHAQDLTYTFFNGPDAGPVENATLALTMQAYFTNFAQTGNPNGAGVPAFPDYGTSGAYTQDLNLTFIDQIPDYLQNERCVWWQKGLYY</sequence>
<keyword evidence="2 3" id="KW-0378">Hydrolase</keyword>
<protein>
    <recommendedName>
        <fullName evidence="3">Carboxylic ester hydrolase</fullName>
        <ecNumber evidence="3">3.1.1.-</ecNumber>
    </recommendedName>
</protein>
<keyword evidence="6" id="KW-1185">Reference proteome</keyword>
<dbReference type="InterPro" id="IPR019819">
    <property type="entry name" value="Carboxylesterase_B_CS"/>
</dbReference>
<dbReference type="PROSITE" id="PS00941">
    <property type="entry name" value="CARBOXYLESTERASE_B_2"/>
    <property type="match status" value="1"/>
</dbReference>
<reference evidence="5 6" key="1">
    <citation type="submission" date="2016-04" db="EMBL/GenBank/DDBJ databases">
        <title>A degradative enzymes factory behind the ericoid mycorrhizal symbiosis.</title>
        <authorList>
            <consortium name="DOE Joint Genome Institute"/>
            <person name="Martino E."/>
            <person name="Morin E."/>
            <person name="Grelet G."/>
            <person name="Kuo A."/>
            <person name="Kohler A."/>
            <person name="Daghino S."/>
            <person name="Barry K."/>
            <person name="Choi C."/>
            <person name="Cichocki N."/>
            <person name="Clum A."/>
            <person name="Copeland A."/>
            <person name="Hainaut M."/>
            <person name="Haridas S."/>
            <person name="Labutti K."/>
            <person name="Lindquist E."/>
            <person name="Lipzen A."/>
            <person name="Khouja H.-R."/>
            <person name="Murat C."/>
            <person name="Ohm R."/>
            <person name="Olson A."/>
            <person name="Spatafora J."/>
            <person name="Veneault-Fourrey C."/>
            <person name="Henrissat B."/>
            <person name="Grigoriev I."/>
            <person name="Martin F."/>
            <person name="Perotto S."/>
        </authorList>
    </citation>
    <scope>NUCLEOTIDE SEQUENCE [LARGE SCALE GENOMIC DNA]</scope>
    <source>
        <strain evidence="5 6">F</strain>
    </source>
</reference>
<evidence type="ECO:0000256" key="1">
    <source>
        <dbReference type="ARBA" id="ARBA00005964"/>
    </source>
</evidence>
<dbReference type="STRING" id="1149755.A0A2J6S857"/>
<feature type="domain" description="Carboxylesterase type B" evidence="4">
    <location>
        <begin position="42"/>
        <end position="549"/>
    </location>
</feature>
<feature type="chain" id="PRO_5014210261" description="Carboxylic ester hydrolase" evidence="3">
    <location>
        <begin position="23"/>
        <end position="555"/>
    </location>
</feature>
<dbReference type="InterPro" id="IPR029058">
    <property type="entry name" value="AB_hydrolase_fold"/>
</dbReference>
<keyword evidence="3" id="KW-0732">Signal</keyword>
<feature type="signal peptide" evidence="3">
    <location>
        <begin position="1"/>
        <end position="22"/>
    </location>
</feature>
<dbReference type="EC" id="3.1.1.-" evidence="3"/>
<dbReference type="GO" id="GO:0016787">
    <property type="term" value="F:hydrolase activity"/>
    <property type="evidence" value="ECO:0007669"/>
    <property type="project" value="UniProtKB-KW"/>
</dbReference>
<evidence type="ECO:0000313" key="5">
    <source>
        <dbReference type="EMBL" id="PMD46949.1"/>
    </source>
</evidence>
<dbReference type="EMBL" id="KZ613938">
    <property type="protein sequence ID" value="PMD46949.1"/>
    <property type="molecule type" value="Genomic_DNA"/>
</dbReference>